<gene>
    <name evidence="1" type="ORF">GCM10007028_00020</name>
</gene>
<proteinExistence type="predicted"/>
<sequence>MKIRTINILMLILIFINCKNKTTEPEQLNIKQNSELEEKIEPETKTQINTTELNLESTDKMFDFLSEKYSKVYEYKGMDSRQLIGISFISKDSIDYYLSSETMPCDTEYYGKAFNRNYGLDSEIDEDKNGISYPANEYSNDQKDYMIYIRVALDSTKVKIGYTDNVTDGTDCAPNTVSIMKKIK</sequence>
<organism evidence="1 2">
    <name type="scientific">Algibacter mikhailovii</name>
    <dbReference type="NCBI Taxonomy" id="425498"/>
    <lineage>
        <taxon>Bacteria</taxon>
        <taxon>Pseudomonadati</taxon>
        <taxon>Bacteroidota</taxon>
        <taxon>Flavobacteriia</taxon>
        <taxon>Flavobacteriales</taxon>
        <taxon>Flavobacteriaceae</taxon>
        <taxon>Algibacter</taxon>
    </lineage>
</organism>
<dbReference type="EMBL" id="BMWZ01000001">
    <property type="protein sequence ID" value="GGZ67196.1"/>
    <property type="molecule type" value="Genomic_DNA"/>
</dbReference>
<accession>A0A918QQA4</accession>
<reference evidence="1" key="2">
    <citation type="submission" date="2020-09" db="EMBL/GenBank/DDBJ databases">
        <authorList>
            <person name="Sun Q."/>
            <person name="Kim S."/>
        </authorList>
    </citation>
    <scope>NUCLEOTIDE SEQUENCE</scope>
    <source>
        <strain evidence="1">KCTC 12710</strain>
    </source>
</reference>
<keyword evidence="2" id="KW-1185">Reference proteome</keyword>
<protein>
    <submittedName>
        <fullName evidence="1">Uncharacterized protein</fullName>
    </submittedName>
</protein>
<evidence type="ECO:0000313" key="1">
    <source>
        <dbReference type="EMBL" id="GGZ67196.1"/>
    </source>
</evidence>
<name>A0A918QQA4_9FLAO</name>
<comment type="caution">
    <text evidence="1">The sequence shown here is derived from an EMBL/GenBank/DDBJ whole genome shotgun (WGS) entry which is preliminary data.</text>
</comment>
<dbReference type="Proteomes" id="UP000636004">
    <property type="component" value="Unassembled WGS sequence"/>
</dbReference>
<dbReference type="RefSeq" id="WP_189358187.1">
    <property type="nucleotide sequence ID" value="NZ_BMWZ01000001.1"/>
</dbReference>
<dbReference type="AlphaFoldDB" id="A0A918QQA4"/>
<reference evidence="1" key="1">
    <citation type="journal article" date="2014" name="Int. J. Syst. Evol. Microbiol.">
        <title>Complete genome sequence of Corynebacterium casei LMG S-19264T (=DSM 44701T), isolated from a smear-ripened cheese.</title>
        <authorList>
            <consortium name="US DOE Joint Genome Institute (JGI-PGF)"/>
            <person name="Walter F."/>
            <person name="Albersmeier A."/>
            <person name="Kalinowski J."/>
            <person name="Ruckert C."/>
        </authorList>
    </citation>
    <scope>NUCLEOTIDE SEQUENCE</scope>
    <source>
        <strain evidence="1">KCTC 12710</strain>
    </source>
</reference>
<evidence type="ECO:0000313" key="2">
    <source>
        <dbReference type="Proteomes" id="UP000636004"/>
    </source>
</evidence>